<name>A0AAD9JKE5_9ANNE</name>
<feature type="region of interest" description="Disordered" evidence="9">
    <location>
        <begin position="1"/>
        <end position="141"/>
    </location>
</feature>
<dbReference type="Pfam" id="PF07842">
    <property type="entry name" value="GCFC"/>
    <property type="match status" value="1"/>
</dbReference>
<dbReference type="EMBL" id="JAODUP010000260">
    <property type="protein sequence ID" value="KAK2154679.1"/>
    <property type="molecule type" value="Genomic_DNA"/>
</dbReference>
<evidence type="ECO:0000313" key="12">
    <source>
        <dbReference type="Proteomes" id="UP001208570"/>
    </source>
</evidence>
<proteinExistence type="inferred from homology"/>
<dbReference type="InterPro" id="IPR022783">
    <property type="entry name" value="GCFC_dom"/>
</dbReference>
<keyword evidence="5 7" id="KW-0508">mRNA splicing</keyword>
<sequence>MGSSPEVEKFEITEDDLENEFNPNRRTFRMTKHQATYGVWADNDSDEERPTFSKGKRLRDYTTPVNFVSGGVKVGDKLTKDDANDDDDDDDDEGDGPPTDSDDEYDRMPAPQMFPGRRNHRKGYLPTGGRPDSDGLGDWEKHTRGIGQKLLRQMGHVKGRGLGKNLQGISTPVEAMKRKGKGAVGFHGTERSERSLQDYPVKKGSDEEDEERFKEEVAQWKKGQGEKKKVKYKYRTVDELISSGGKKLTRKEKQSELAKVKVIDMTGKEQRVLSGYHALAHKHDRPDDDDEPAAPKATEKKVFELPELMHNLDLLVDMAEEAIINNNRKLHYEEDMIINLKHEKEKLDEVCEQEEKQITTLKDVLHLIEECEKRTAPDCTNPMTLKECGKLFKKIQDDYYEEYKLYELSSLAVPIVFPLMSKEFEKWEPLKNPWHGTSTMKEWKNILEGMGQPLLYNQDYIDPYDRLIWEVWMPEIRRTISNKWSVRECDALLEVLEVWMPVLPSWILSNILEQLVFPKLQHEVESWNPLTDTIPIHAWLHPWLPLMGDRLEPLYGPIRHKLANALTNWHPSDTSAKLILEPWHKVFSPGHMQAFLLKNIVPKLSLCMQEFLINPHEQHLEKHFFPKWLKVLSAWLTSSPNYDEVTHWYSGWKTMFPDVLLADPTIKEQFNKALSIMNRAVMGKTQQPGARENVAYLASTERRRDYETQATYERREYDSVRGVTASGSVPTSFKDLVERRAEEYGILFMPLVGKYREAKQIYCFGEMQIYFDRNVVFLLEPQTQKWVPVSLNTLIDRVK</sequence>
<keyword evidence="6 7" id="KW-0539">Nucleus</keyword>
<dbReference type="InterPro" id="IPR022159">
    <property type="entry name" value="STIP/TFIP11_N"/>
</dbReference>
<dbReference type="PANTHER" id="PTHR23329:SF1">
    <property type="entry name" value="TUFTELIN-INTERACTING PROTEIN 11"/>
    <property type="match status" value="1"/>
</dbReference>
<evidence type="ECO:0000256" key="7">
    <source>
        <dbReference type="PIRNR" id="PIRNR017706"/>
    </source>
</evidence>
<dbReference type="InterPro" id="IPR024933">
    <property type="entry name" value="TFP11"/>
</dbReference>
<evidence type="ECO:0000259" key="10">
    <source>
        <dbReference type="PROSITE" id="PS50174"/>
    </source>
</evidence>
<dbReference type="GO" id="GO:0000390">
    <property type="term" value="P:spliceosomal complex disassembly"/>
    <property type="evidence" value="ECO:0007669"/>
    <property type="project" value="InterPro"/>
</dbReference>
<dbReference type="AlphaFoldDB" id="A0AAD9JKE5"/>
<evidence type="ECO:0000313" key="11">
    <source>
        <dbReference type="EMBL" id="KAK2154679.1"/>
    </source>
</evidence>
<feature type="compositionally biased region" description="Acidic residues" evidence="9">
    <location>
        <begin position="83"/>
        <end position="105"/>
    </location>
</feature>
<evidence type="ECO:0000256" key="2">
    <source>
        <dbReference type="ARBA" id="ARBA00010900"/>
    </source>
</evidence>
<dbReference type="GO" id="GO:0071008">
    <property type="term" value="C:U2-type post-mRNA release spliceosomal complex"/>
    <property type="evidence" value="ECO:0007669"/>
    <property type="project" value="TreeGrafter"/>
</dbReference>
<feature type="region of interest" description="Disordered" evidence="9">
    <location>
        <begin position="190"/>
        <end position="210"/>
    </location>
</feature>
<gene>
    <name evidence="11" type="ORF">LSH36_260g00016</name>
</gene>
<organism evidence="11 12">
    <name type="scientific">Paralvinella palmiformis</name>
    <dbReference type="NCBI Taxonomy" id="53620"/>
    <lineage>
        <taxon>Eukaryota</taxon>
        <taxon>Metazoa</taxon>
        <taxon>Spiralia</taxon>
        <taxon>Lophotrochozoa</taxon>
        <taxon>Annelida</taxon>
        <taxon>Polychaeta</taxon>
        <taxon>Sedentaria</taxon>
        <taxon>Canalipalpata</taxon>
        <taxon>Terebellida</taxon>
        <taxon>Terebelliformia</taxon>
        <taxon>Alvinellidae</taxon>
        <taxon>Paralvinella</taxon>
    </lineage>
</organism>
<dbReference type="Pfam" id="PF12457">
    <property type="entry name" value="TIP_N"/>
    <property type="match status" value="1"/>
</dbReference>
<evidence type="ECO:0000256" key="5">
    <source>
        <dbReference type="ARBA" id="ARBA00023187"/>
    </source>
</evidence>
<dbReference type="Pfam" id="PF01585">
    <property type="entry name" value="G-patch"/>
    <property type="match status" value="1"/>
</dbReference>
<evidence type="ECO:0000256" key="4">
    <source>
        <dbReference type="ARBA" id="ARBA00022728"/>
    </source>
</evidence>
<evidence type="ECO:0000256" key="9">
    <source>
        <dbReference type="SAM" id="MobiDB-lite"/>
    </source>
</evidence>
<dbReference type="PIRSF" id="PIRSF017706">
    <property type="entry name" value="TFIP11"/>
    <property type="match status" value="1"/>
</dbReference>
<comment type="subcellular location">
    <subcellularLocation>
        <location evidence="1 7">Nucleus</location>
    </subcellularLocation>
</comment>
<keyword evidence="8" id="KW-0175">Coiled coil</keyword>
<evidence type="ECO:0000256" key="6">
    <source>
        <dbReference type="ARBA" id="ARBA00023242"/>
    </source>
</evidence>
<evidence type="ECO:0000256" key="8">
    <source>
        <dbReference type="SAM" id="Coils"/>
    </source>
</evidence>
<feature type="coiled-coil region" evidence="8">
    <location>
        <begin position="337"/>
        <end position="364"/>
    </location>
</feature>
<feature type="domain" description="G-patch" evidence="10">
    <location>
        <begin position="143"/>
        <end position="189"/>
    </location>
</feature>
<keyword evidence="12" id="KW-1185">Reference proteome</keyword>
<dbReference type="PROSITE" id="PS50174">
    <property type="entry name" value="G_PATCH"/>
    <property type="match status" value="1"/>
</dbReference>
<accession>A0AAD9JKE5</accession>
<protein>
    <recommendedName>
        <fullName evidence="10">G-patch domain-containing protein</fullName>
    </recommendedName>
</protein>
<dbReference type="SMART" id="SM00443">
    <property type="entry name" value="G_patch"/>
    <property type="match status" value="1"/>
</dbReference>
<dbReference type="PANTHER" id="PTHR23329">
    <property type="entry name" value="TUFTELIN-INTERACTING PROTEIN 11-RELATED"/>
    <property type="match status" value="1"/>
</dbReference>
<comment type="similarity">
    <text evidence="2 7">Belongs to the TFP11/STIP family.</text>
</comment>
<dbReference type="InterPro" id="IPR000467">
    <property type="entry name" value="G_patch_dom"/>
</dbReference>
<evidence type="ECO:0000256" key="1">
    <source>
        <dbReference type="ARBA" id="ARBA00004123"/>
    </source>
</evidence>
<feature type="compositionally biased region" description="Basic and acidic residues" evidence="9">
    <location>
        <begin position="1"/>
        <end position="12"/>
    </location>
</feature>
<evidence type="ECO:0000256" key="3">
    <source>
        <dbReference type="ARBA" id="ARBA00022664"/>
    </source>
</evidence>
<comment type="caution">
    <text evidence="11">The sequence shown here is derived from an EMBL/GenBank/DDBJ whole genome shotgun (WGS) entry which is preliminary data.</text>
</comment>
<keyword evidence="3 7" id="KW-0507">mRNA processing</keyword>
<dbReference type="GO" id="GO:0003676">
    <property type="term" value="F:nucleic acid binding"/>
    <property type="evidence" value="ECO:0007669"/>
    <property type="project" value="InterPro"/>
</dbReference>
<dbReference type="Proteomes" id="UP001208570">
    <property type="component" value="Unassembled WGS sequence"/>
</dbReference>
<dbReference type="InterPro" id="IPR045211">
    <property type="entry name" value="TFP11/STIP/Ntr1"/>
</dbReference>
<reference evidence="11" key="1">
    <citation type="journal article" date="2023" name="Mol. Biol. Evol.">
        <title>Third-Generation Sequencing Reveals the Adaptive Role of the Epigenome in Three Deep-Sea Polychaetes.</title>
        <authorList>
            <person name="Perez M."/>
            <person name="Aroh O."/>
            <person name="Sun Y."/>
            <person name="Lan Y."/>
            <person name="Juniper S.K."/>
            <person name="Young C.R."/>
            <person name="Angers B."/>
            <person name="Qian P.Y."/>
        </authorList>
    </citation>
    <scope>NUCLEOTIDE SEQUENCE</scope>
    <source>
        <strain evidence="11">P08H-3</strain>
    </source>
</reference>
<keyword evidence="4 7" id="KW-0747">Spliceosome</keyword>